<evidence type="ECO:0000256" key="10">
    <source>
        <dbReference type="ARBA" id="ARBA00029986"/>
    </source>
</evidence>
<dbReference type="EMBL" id="JBHUHX010000016">
    <property type="protein sequence ID" value="MFD2111860.1"/>
    <property type="molecule type" value="Genomic_DNA"/>
</dbReference>
<dbReference type="EC" id="5.2.1.8" evidence="3 11"/>
<comment type="catalytic activity">
    <reaction evidence="1 11 12">
        <text>[protein]-peptidylproline (omega=180) = [protein]-peptidylproline (omega=0)</text>
        <dbReference type="Rhea" id="RHEA:16237"/>
        <dbReference type="Rhea" id="RHEA-COMP:10747"/>
        <dbReference type="Rhea" id="RHEA-COMP:10748"/>
        <dbReference type="ChEBI" id="CHEBI:83833"/>
        <dbReference type="ChEBI" id="CHEBI:83834"/>
        <dbReference type="EC" id="5.2.1.8"/>
    </reaction>
</comment>
<dbReference type="NCBIfam" id="TIGR00115">
    <property type="entry name" value="tig"/>
    <property type="match status" value="1"/>
</dbReference>
<evidence type="ECO:0000256" key="1">
    <source>
        <dbReference type="ARBA" id="ARBA00000971"/>
    </source>
</evidence>
<keyword evidence="9 11" id="KW-0131">Cell cycle</keyword>
<proteinExistence type="inferred from homology"/>
<dbReference type="Pfam" id="PF05697">
    <property type="entry name" value="Trigger_N"/>
    <property type="match status" value="1"/>
</dbReference>
<dbReference type="InterPro" id="IPR046357">
    <property type="entry name" value="PPIase_dom_sf"/>
</dbReference>
<comment type="subcellular location">
    <subcellularLocation>
        <location evidence="11">Cytoplasm</location>
    </subcellularLocation>
    <text evidence="11">About half TF is bound to the ribosome near the polypeptide exit tunnel while the other half is free in the cytoplasm.</text>
</comment>
<dbReference type="InterPro" id="IPR008880">
    <property type="entry name" value="Trigger_fac_C"/>
</dbReference>
<evidence type="ECO:0000256" key="2">
    <source>
        <dbReference type="ARBA" id="ARBA00005464"/>
    </source>
</evidence>
<evidence type="ECO:0000256" key="11">
    <source>
        <dbReference type="HAMAP-Rule" id="MF_00303"/>
    </source>
</evidence>
<evidence type="ECO:0000256" key="12">
    <source>
        <dbReference type="PROSITE-ProRule" id="PRU00277"/>
    </source>
</evidence>
<dbReference type="SUPFAM" id="SSF54534">
    <property type="entry name" value="FKBP-like"/>
    <property type="match status" value="1"/>
</dbReference>
<comment type="caution">
    <text evidence="15">The sequence shown here is derived from an EMBL/GenBank/DDBJ whole genome shotgun (WGS) entry which is preliminary data.</text>
</comment>
<comment type="similarity">
    <text evidence="2 11 13">Belongs to the FKBP-type PPIase family. Tig subfamily.</text>
</comment>
<dbReference type="PIRSF" id="PIRSF003095">
    <property type="entry name" value="Trigger_factor"/>
    <property type="match status" value="1"/>
</dbReference>
<keyword evidence="7 11" id="KW-0143">Chaperone</keyword>
<evidence type="ECO:0000313" key="16">
    <source>
        <dbReference type="Proteomes" id="UP001597337"/>
    </source>
</evidence>
<keyword evidence="6 11" id="KW-0697">Rotamase</keyword>
<evidence type="ECO:0000313" key="15">
    <source>
        <dbReference type="EMBL" id="MFD2111860.1"/>
    </source>
</evidence>
<dbReference type="PROSITE" id="PS50059">
    <property type="entry name" value="FKBP_PPIASE"/>
    <property type="match status" value="1"/>
</dbReference>
<comment type="domain">
    <text evidence="11">Consists of 3 domains; the N-terminus binds the ribosome, the middle domain has PPIase activity, while the C-terminus has intrinsic chaperone activity on its own.</text>
</comment>
<dbReference type="GO" id="GO:0003755">
    <property type="term" value="F:peptidyl-prolyl cis-trans isomerase activity"/>
    <property type="evidence" value="ECO:0007669"/>
    <property type="project" value="UniProtKB-EC"/>
</dbReference>
<dbReference type="InterPro" id="IPR037041">
    <property type="entry name" value="Trigger_fac_C_sf"/>
</dbReference>
<evidence type="ECO:0000256" key="13">
    <source>
        <dbReference type="RuleBase" id="RU003914"/>
    </source>
</evidence>
<gene>
    <name evidence="11 15" type="primary">tig</name>
    <name evidence="15" type="ORF">ACFSJC_08410</name>
</gene>
<comment type="function">
    <text evidence="11">Involved in protein export. Acts as a chaperone by maintaining the newly synthesized protein in an open conformation. Functions as a peptidyl-prolyl cis-trans isomerase.</text>
</comment>
<evidence type="ECO:0000256" key="4">
    <source>
        <dbReference type="ARBA" id="ARBA00016902"/>
    </source>
</evidence>
<dbReference type="PANTHER" id="PTHR30560:SF3">
    <property type="entry name" value="TRIGGER FACTOR-LIKE PROTEIN TIG, CHLOROPLASTIC"/>
    <property type="match status" value="1"/>
</dbReference>
<keyword evidence="16" id="KW-1185">Reference proteome</keyword>
<keyword evidence="5 11" id="KW-0132">Cell division</keyword>
<dbReference type="InterPro" id="IPR036611">
    <property type="entry name" value="Trigger_fac_ribosome-bd_sf"/>
</dbReference>
<evidence type="ECO:0000256" key="5">
    <source>
        <dbReference type="ARBA" id="ARBA00022618"/>
    </source>
</evidence>
<keyword evidence="11" id="KW-0963">Cytoplasm</keyword>
<dbReference type="Gene3D" id="1.10.3120.10">
    <property type="entry name" value="Trigger factor, C-terminal domain"/>
    <property type="match status" value="1"/>
</dbReference>
<dbReference type="Proteomes" id="UP001597337">
    <property type="component" value="Unassembled WGS sequence"/>
</dbReference>
<dbReference type="InterPro" id="IPR008881">
    <property type="entry name" value="Trigger_fac_ribosome-bd_bac"/>
</dbReference>
<keyword evidence="8 11" id="KW-0413">Isomerase</keyword>
<sequence>MQVSVEAGEGLERRMKIDLPFEQIEGEVEKRLQQFARTARLPGFRPGKVPMKVLRKRFSDQVQQEVFSELVQSSFMEALEQESLRPVGMPSIEPDIDLEGQKFGFTAIFEVMPEFELASLDGKTVKRPVSELTDADLEAMIERLREQRKTWVAVDRACQSGDQLTISFSGTVDGEPFEGGSSSGFKIELGTSRMIPGFEDGLLGASAGEQRTLDLTFPDSYQAEHLAGKPVRFEVTVDEVAESRLPEVDAEFVEMFGVEDGDIERFKSDVRANMERELKQRLTARTKEGVMDLLFDANSIDVPKALIESEVKAMADQMRQALGGAGKMELPPQLFADGARRRVALGLILGKIVNDRGLTADPDRVREAVEQAASTYEQPQAVVDYYYGNKELLSSFESLVLEGQVVDLVLEEVTVEEEPLSFEELTNPSSGAQ</sequence>
<evidence type="ECO:0000259" key="14">
    <source>
        <dbReference type="PROSITE" id="PS50059"/>
    </source>
</evidence>
<evidence type="ECO:0000256" key="8">
    <source>
        <dbReference type="ARBA" id="ARBA00023235"/>
    </source>
</evidence>
<dbReference type="InterPro" id="IPR001179">
    <property type="entry name" value="PPIase_FKBP_dom"/>
</dbReference>
<name>A0ABW4Y829_9GAMM</name>
<dbReference type="Gene3D" id="3.30.70.1050">
    <property type="entry name" value="Trigger factor ribosome-binding domain"/>
    <property type="match status" value="1"/>
</dbReference>
<dbReference type="Pfam" id="PF00254">
    <property type="entry name" value="FKBP_C"/>
    <property type="match status" value="1"/>
</dbReference>
<dbReference type="SUPFAM" id="SSF102735">
    <property type="entry name" value="Trigger factor ribosome-binding domain"/>
    <property type="match status" value="1"/>
</dbReference>
<organism evidence="15 16">
    <name type="scientific">Thiorhodococcus fuscus</name>
    <dbReference type="NCBI Taxonomy" id="527200"/>
    <lineage>
        <taxon>Bacteria</taxon>
        <taxon>Pseudomonadati</taxon>
        <taxon>Pseudomonadota</taxon>
        <taxon>Gammaproteobacteria</taxon>
        <taxon>Chromatiales</taxon>
        <taxon>Chromatiaceae</taxon>
        <taxon>Thiorhodococcus</taxon>
    </lineage>
</organism>
<dbReference type="PANTHER" id="PTHR30560">
    <property type="entry name" value="TRIGGER FACTOR CHAPERONE AND PEPTIDYL-PROLYL CIS/TRANS ISOMERASE"/>
    <property type="match status" value="1"/>
</dbReference>
<evidence type="ECO:0000256" key="7">
    <source>
        <dbReference type="ARBA" id="ARBA00023186"/>
    </source>
</evidence>
<dbReference type="Pfam" id="PF05698">
    <property type="entry name" value="Trigger_C"/>
    <property type="match status" value="1"/>
</dbReference>
<dbReference type="SUPFAM" id="SSF109998">
    <property type="entry name" value="Triger factor/SurA peptide-binding domain-like"/>
    <property type="match status" value="1"/>
</dbReference>
<dbReference type="InterPro" id="IPR027304">
    <property type="entry name" value="Trigger_fact/SurA_dom_sf"/>
</dbReference>
<feature type="domain" description="PPIase FKBP-type" evidence="14">
    <location>
        <begin position="161"/>
        <end position="249"/>
    </location>
</feature>
<evidence type="ECO:0000256" key="9">
    <source>
        <dbReference type="ARBA" id="ARBA00023306"/>
    </source>
</evidence>
<dbReference type="Gene3D" id="3.10.50.40">
    <property type="match status" value="1"/>
</dbReference>
<dbReference type="InterPro" id="IPR005215">
    <property type="entry name" value="Trig_fac"/>
</dbReference>
<dbReference type="HAMAP" id="MF_00303">
    <property type="entry name" value="Trigger_factor_Tig"/>
    <property type="match status" value="1"/>
</dbReference>
<dbReference type="RefSeq" id="WP_386025640.1">
    <property type="nucleotide sequence ID" value="NZ_JBHUHX010000016.1"/>
</dbReference>
<protein>
    <recommendedName>
        <fullName evidence="4 11">Trigger factor</fullName>
        <shortName evidence="11">TF</shortName>
        <ecNumber evidence="3 11">5.2.1.8</ecNumber>
    </recommendedName>
    <alternativeName>
        <fullName evidence="10 11">PPIase</fullName>
    </alternativeName>
</protein>
<evidence type="ECO:0000256" key="6">
    <source>
        <dbReference type="ARBA" id="ARBA00023110"/>
    </source>
</evidence>
<accession>A0ABW4Y829</accession>
<reference evidence="16" key="1">
    <citation type="journal article" date="2019" name="Int. J. Syst. Evol. Microbiol.">
        <title>The Global Catalogue of Microorganisms (GCM) 10K type strain sequencing project: providing services to taxonomists for standard genome sequencing and annotation.</title>
        <authorList>
            <consortium name="The Broad Institute Genomics Platform"/>
            <consortium name="The Broad Institute Genome Sequencing Center for Infectious Disease"/>
            <person name="Wu L."/>
            <person name="Ma J."/>
        </authorList>
    </citation>
    <scope>NUCLEOTIDE SEQUENCE [LARGE SCALE GENOMIC DNA]</scope>
    <source>
        <strain evidence="16">KACC 12597</strain>
    </source>
</reference>
<evidence type="ECO:0000256" key="3">
    <source>
        <dbReference type="ARBA" id="ARBA00013194"/>
    </source>
</evidence>